<protein>
    <recommendedName>
        <fullName evidence="4">Sulfotransferase domain-containing protein</fullName>
    </recommendedName>
</protein>
<feature type="region of interest" description="Disordered" evidence="3">
    <location>
        <begin position="1"/>
        <end position="24"/>
    </location>
</feature>
<proteinExistence type="inferred from homology"/>
<dbReference type="SUPFAM" id="SSF52540">
    <property type="entry name" value="P-loop containing nucleoside triphosphate hydrolases"/>
    <property type="match status" value="1"/>
</dbReference>
<dbReference type="VEuPathDB" id="VectorBase:RSAN_047038"/>
<name>A0A9D4T575_RHISA</name>
<dbReference type="Gene3D" id="3.40.50.300">
    <property type="entry name" value="P-loop containing nucleotide triphosphate hydrolases"/>
    <property type="match status" value="1"/>
</dbReference>
<organism evidence="5 6">
    <name type="scientific">Rhipicephalus sanguineus</name>
    <name type="common">Brown dog tick</name>
    <name type="synonym">Ixodes sanguineus</name>
    <dbReference type="NCBI Taxonomy" id="34632"/>
    <lineage>
        <taxon>Eukaryota</taxon>
        <taxon>Metazoa</taxon>
        <taxon>Ecdysozoa</taxon>
        <taxon>Arthropoda</taxon>
        <taxon>Chelicerata</taxon>
        <taxon>Arachnida</taxon>
        <taxon>Acari</taxon>
        <taxon>Parasitiformes</taxon>
        <taxon>Ixodida</taxon>
        <taxon>Ixodoidea</taxon>
        <taxon>Ixodidae</taxon>
        <taxon>Rhipicephalinae</taxon>
        <taxon>Rhipicephalus</taxon>
        <taxon>Rhipicephalus</taxon>
    </lineage>
</organism>
<keyword evidence="2" id="KW-0808">Transferase</keyword>
<comment type="caution">
    <text evidence="5">The sequence shown here is derived from an EMBL/GenBank/DDBJ whole genome shotgun (WGS) entry which is preliminary data.</text>
</comment>
<dbReference type="InterPro" id="IPR000863">
    <property type="entry name" value="Sulfotransferase_dom"/>
</dbReference>
<gene>
    <name evidence="5" type="ORF">HPB52_003660</name>
</gene>
<dbReference type="Pfam" id="PF00685">
    <property type="entry name" value="Sulfotransfer_1"/>
    <property type="match status" value="1"/>
</dbReference>
<dbReference type="EMBL" id="JABSTV010001247">
    <property type="protein sequence ID" value="KAH7971895.1"/>
    <property type="molecule type" value="Genomic_DNA"/>
</dbReference>
<accession>A0A9D4T575</accession>
<reference evidence="5" key="1">
    <citation type="journal article" date="2020" name="Cell">
        <title>Large-Scale Comparative Analyses of Tick Genomes Elucidate Their Genetic Diversity and Vector Capacities.</title>
        <authorList>
            <consortium name="Tick Genome and Microbiome Consortium (TIGMIC)"/>
            <person name="Jia N."/>
            <person name="Wang J."/>
            <person name="Shi W."/>
            <person name="Du L."/>
            <person name="Sun Y."/>
            <person name="Zhan W."/>
            <person name="Jiang J.F."/>
            <person name="Wang Q."/>
            <person name="Zhang B."/>
            <person name="Ji P."/>
            <person name="Bell-Sakyi L."/>
            <person name="Cui X.M."/>
            <person name="Yuan T.T."/>
            <person name="Jiang B.G."/>
            <person name="Yang W.F."/>
            <person name="Lam T.T."/>
            <person name="Chang Q.C."/>
            <person name="Ding S.J."/>
            <person name="Wang X.J."/>
            <person name="Zhu J.G."/>
            <person name="Ruan X.D."/>
            <person name="Zhao L."/>
            <person name="Wei J.T."/>
            <person name="Ye R.Z."/>
            <person name="Que T.C."/>
            <person name="Du C.H."/>
            <person name="Zhou Y.H."/>
            <person name="Cheng J.X."/>
            <person name="Dai P.F."/>
            <person name="Guo W.B."/>
            <person name="Han X.H."/>
            <person name="Huang E.J."/>
            <person name="Li L.F."/>
            <person name="Wei W."/>
            <person name="Gao Y.C."/>
            <person name="Liu J.Z."/>
            <person name="Shao H.Z."/>
            <person name="Wang X."/>
            <person name="Wang C.C."/>
            <person name="Yang T.C."/>
            <person name="Huo Q.B."/>
            <person name="Li W."/>
            <person name="Chen H.Y."/>
            <person name="Chen S.E."/>
            <person name="Zhou L.G."/>
            <person name="Ni X.B."/>
            <person name="Tian J.H."/>
            <person name="Sheng Y."/>
            <person name="Liu T."/>
            <person name="Pan Y.S."/>
            <person name="Xia L.Y."/>
            <person name="Li J."/>
            <person name="Zhao F."/>
            <person name="Cao W.C."/>
        </authorList>
    </citation>
    <scope>NUCLEOTIDE SEQUENCE</scope>
    <source>
        <strain evidence="5">Rsan-2018</strain>
    </source>
</reference>
<evidence type="ECO:0000259" key="4">
    <source>
        <dbReference type="Pfam" id="PF00685"/>
    </source>
</evidence>
<dbReference type="PANTHER" id="PTHR11783">
    <property type="entry name" value="SULFOTRANSFERASE SULT"/>
    <property type="match status" value="1"/>
</dbReference>
<dbReference type="AlphaFoldDB" id="A0A9D4T575"/>
<evidence type="ECO:0000256" key="2">
    <source>
        <dbReference type="ARBA" id="ARBA00022679"/>
    </source>
</evidence>
<reference evidence="5" key="2">
    <citation type="submission" date="2021-09" db="EMBL/GenBank/DDBJ databases">
        <authorList>
            <person name="Jia N."/>
            <person name="Wang J."/>
            <person name="Shi W."/>
            <person name="Du L."/>
            <person name="Sun Y."/>
            <person name="Zhan W."/>
            <person name="Jiang J."/>
            <person name="Wang Q."/>
            <person name="Zhang B."/>
            <person name="Ji P."/>
            <person name="Sakyi L.B."/>
            <person name="Cui X."/>
            <person name="Yuan T."/>
            <person name="Jiang B."/>
            <person name="Yang W."/>
            <person name="Lam T.T.-Y."/>
            <person name="Chang Q."/>
            <person name="Ding S."/>
            <person name="Wang X."/>
            <person name="Zhu J."/>
            <person name="Ruan X."/>
            <person name="Zhao L."/>
            <person name="Wei J."/>
            <person name="Que T."/>
            <person name="Du C."/>
            <person name="Cheng J."/>
            <person name="Dai P."/>
            <person name="Han X."/>
            <person name="Huang E."/>
            <person name="Gao Y."/>
            <person name="Liu J."/>
            <person name="Shao H."/>
            <person name="Ye R."/>
            <person name="Li L."/>
            <person name="Wei W."/>
            <person name="Wang X."/>
            <person name="Wang C."/>
            <person name="Huo Q."/>
            <person name="Li W."/>
            <person name="Guo W."/>
            <person name="Chen H."/>
            <person name="Chen S."/>
            <person name="Zhou L."/>
            <person name="Zhou L."/>
            <person name="Ni X."/>
            <person name="Tian J."/>
            <person name="Zhou Y."/>
            <person name="Sheng Y."/>
            <person name="Liu T."/>
            <person name="Pan Y."/>
            <person name="Xia L."/>
            <person name="Li J."/>
            <person name="Zhao F."/>
            <person name="Cao W."/>
        </authorList>
    </citation>
    <scope>NUCLEOTIDE SEQUENCE</scope>
    <source>
        <strain evidence="5">Rsan-2018</strain>
        <tissue evidence="5">Larvae</tissue>
    </source>
</reference>
<feature type="compositionally biased region" description="Basic and acidic residues" evidence="3">
    <location>
        <begin position="10"/>
        <end position="24"/>
    </location>
</feature>
<dbReference type="InterPro" id="IPR027417">
    <property type="entry name" value="P-loop_NTPase"/>
</dbReference>
<evidence type="ECO:0000313" key="6">
    <source>
        <dbReference type="Proteomes" id="UP000821837"/>
    </source>
</evidence>
<evidence type="ECO:0000256" key="3">
    <source>
        <dbReference type="SAM" id="MobiDB-lite"/>
    </source>
</evidence>
<evidence type="ECO:0000256" key="1">
    <source>
        <dbReference type="ARBA" id="ARBA00005771"/>
    </source>
</evidence>
<sequence length="298" mass="33960">MCQAPTAVVRADEHSNYPVPTEDRRSDVSYKKVGLFNVQGLLLQQNEFDRDKIRKVLWFKPLPGDIFVGSYPRSCSTRAQYIIWSLLHPGSPLPDFHTLLTKEFPCIEVVDADTVCVKEGAPRLVKHHLPYAFSPASPEARHVVVLRNPFDVCASNYVHLGKSYEGTFADFFECFTRGEVAFGDYFDHVLSWYDRKDDPRVLLLCYETMRKDPLGSVKLIADFLDIRTDQDLISQVARDTGLEATVAGRSDLEEEVLKGRVGCYREYFSKQQHRVLADMTKEKLAGTELLGVWADFIQ</sequence>
<keyword evidence="6" id="KW-1185">Reference proteome</keyword>
<evidence type="ECO:0000313" key="5">
    <source>
        <dbReference type="EMBL" id="KAH7971895.1"/>
    </source>
</evidence>
<dbReference type="Proteomes" id="UP000821837">
    <property type="component" value="Chromosome 11"/>
</dbReference>
<feature type="domain" description="Sulfotransferase" evidence="4">
    <location>
        <begin position="64"/>
        <end position="287"/>
    </location>
</feature>
<comment type="similarity">
    <text evidence="1">Belongs to the sulfotransferase 1 family.</text>
</comment>
<dbReference type="GO" id="GO:0008146">
    <property type="term" value="F:sulfotransferase activity"/>
    <property type="evidence" value="ECO:0007669"/>
    <property type="project" value="InterPro"/>
</dbReference>